<keyword evidence="1" id="KW-0472">Membrane</keyword>
<accession>A0A846Y486</accession>
<feature type="transmembrane region" description="Helical" evidence="1">
    <location>
        <begin position="210"/>
        <end position="235"/>
    </location>
</feature>
<name>A0A846Y486_9NOCA</name>
<keyword evidence="3" id="KW-1185">Reference proteome</keyword>
<dbReference type="EMBL" id="JAAXOP010000013">
    <property type="protein sequence ID" value="NKY52772.1"/>
    <property type="molecule type" value="Genomic_DNA"/>
</dbReference>
<protein>
    <recommendedName>
        <fullName evidence="4">ABC transporter permease</fullName>
    </recommendedName>
</protein>
<feature type="transmembrane region" description="Helical" evidence="1">
    <location>
        <begin position="150"/>
        <end position="173"/>
    </location>
</feature>
<proteinExistence type="predicted"/>
<evidence type="ECO:0000256" key="1">
    <source>
        <dbReference type="SAM" id="Phobius"/>
    </source>
</evidence>
<feature type="transmembrane region" description="Helical" evidence="1">
    <location>
        <begin position="288"/>
        <end position="315"/>
    </location>
</feature>
<feature type="transmembrane region" description="Helical" evidence="1">
    <location>
        <begin position="242"/>
        <end position="268"/>
    </location>
</feature>
<comment type="caution">
    <text evidence="2">The sequence shown here is derived from an EMBL/GenBank/DDBJ whole genome shotgun (WGS) entry which is preliminary data.</text>
</comment>
<sequence length="337" mass="32908">MRHSLAAATGPVLALSALITVLVAAFAWPTAQTGPHDLPVGITGPAPAVEHIRHSLDTLGDSSIDASTYRDRAAAVQAIEDRDIYGAIVVSATGPEILTASAASPAVAQALGAMARELPSASPGAPAPSPGAEPVLTDVVATPDADPHGAVFGLSLIPMAIGGLLTGAALSLLPLGRATRIGAALAVACITGFTVTAVLQPWLGVLTGNYLAAVAVVAAAVAAIALSLIGLFTVLGVPGLGIGAAILIPLGIPLSGAMSAPELLPAGWGTLGALLPPGAAVTALRSTAYFAGAGSAAALITLGCWAAGGLLLAAAPRRMTSARRKTASETQAVAQAA</sequence>
<keyword evidence="1" id="KW-0812">Transmembrane</keyword>
<dbReference type="Proteomes" id="UP000565711">
    <property type="component" value="Unassembled WGS sequence"/>
</dbReference>
<reference evidence="2 3" key="1">
    <citation type="submission" date="2020-04" db="EMBL/GenBank/DDBJ databases">
        <title>MicrobeNet Type strains.</title>
        <authorList>
            <person name="Nicholson A.C."/>
        </authorList>
    </citation>
    <scope>NUCLEOTIDE SEQUENCE [LARGE SCALE GENOMIC DNA]</scope>
    <source>
        <strain evidence="2 3">JCM 12354</strain>
    </source>
</reference>
<evidence type="ECO:0000313" key="3">
    <source>
        <dbReference type="Proteomes" id="UP000565711"/>
    </source>
</evidence>
<dbReference type="RefSeq" id="WP_067874192.1">
    <property type="nucleotide sequence ID" value="NZ_JAAXOP010000013.1"/>
</dbReference>
<dbReference type="AlphaFoldDB" id="A0A846Y486"/>
<keyword evidence="1" id="KW-1133">Transmembrane helix</keyword>
<evidence type="ECO:0008006" key="4">
    <source>
        <dbReference type="Google" id="ProtNLM"/>
    </source>
</evidence>
<gene>
    <name evidence="2" type="ORF">HGA08_21455</name>
</gene>
<evidence type="ECO:0000313" key="2">
    <source>
        <dbReference type="EMBL" id="NKY52772.1"/>
    </source>
</evidence>
<feature type="transmembrane region" description="Helical" evidence="1">
    <location>
        <begin position="185"/>
        <end position="204"/>
    </location>
</feature>
<organism evidence="2 3">
    <name type="scientific">Nocardia vermiculata</name>
    <dbReference type="NCBI Taxonomy" id="257274"/>
    <lineage>
        <taxon>Bacteria</taxon>
        <taxon>Bacillati</taxon>
        <taxon>Actinomycetota</taxon>
        <taxon>Actinomycetes</taxon>
        <taxon>Mycobacteriales</taxon>
        <taxon>Nocardiaceae</taxon>
        <taxon>Nocardia</taxon>
    </lineage>
</organism>